<dbReference type="PANTHER" id="PTHR31845">
    <property type="entry name" value="FINGER DOMAIN PROTEIN, PUTATIVE-RELATED"/>
    <property type="match status" value="1"/>
</dbReference>
<sequence length="603" mass="66571">MEEGQGSLEDSTARETSAIEATPETAKRKRQPRNSACQSCSGLKMKCCPSTVPGCCERCNRMNKQCVPAIPKPRKRRSTNGFSDEHTHGVRITDLLDDSVSPDRGSSTIPTWTSSSYQNEAARKYSSQLQPTYSPRRRCETFVETAGSKTHDRHERNMLQHLDLEYIRSSIDRFRTYLDAFPVIDPRLLEDPSRLTLTRPLTALSTCCVTATAIDPMRERLDTTFRQSLADATIVDGDKSTDLTVGLLIYLSYARHAAERSDMTIMLWHLLASMVRDAGRPLPGRKAVATDFEMQHAALCAYIAAFHVSRLGYNRASPIPWTSELQTCADIVCDSSLGATAQSLTILLSITRVLDDFHISLERSKSILKPPAVALASSLHAESSVRQLRLCKSRLASHYEASAYTAASIVLQSAMLGASEAPDLSARQNLAASIKTYIEDLVTSSHSAFQSASQMQCAELLSVLAILPRLYRSPSYHSHAHELDAVRSMLRPVELLDRLVRRLDVEYSTDHKDSGALGGLENLMRHAVQAVRHAVKRHDEEAASHANGTFRAVNRDENMGAARDNSHEARSVGSRALRGETDECDGGVLEYAYWDALADSNGS</sequence>
<dbReference type="GO" id="GO:0008270">
    <property type="term" value="F:zinc ion binding"/>
    <property type="evidence" value="ECO:0007669"/>
    <property type="project" value="InterPro"/>
</dbReference>
<proteinExistence type="predicted"/>
<dbReference type="CDD" id="cd00067">
    <property type="entry name" value="GAL4"/>
    <property type="match status" value="1"/>
</dbReference>
<dbReference type="AlphaFoldDB" id="A0A1V8T187"/>
<feature type="region of interest" description="Disordered" evidence="6">
    <location>
        <begin position="560"/>
        <end position="579"/>
    </location>
</feature>
<reference evidence="9" key="1">
    <citation type="submission" date="2017-03" db="EMBL/GenBank/DDBJ databases">
        <title>Genomes of endolithic fungi from Antarctica.</title>
        <authorList>
            <person name="Coleine C."/>
            <person name="Masonjones S."/>
            <person name="Stajich J.E."/>
        </authorList>
    </citation>
    <scope>NUCLEOTIDE SEQUENCE [LARGE SCALE GENOMIC DNA]</scope>
    <source>
        <strain evidence="9">CCFEE 5527</strain>
    </source>
</reference>
<dbReference type="STRING" id="1507870.A0A1V8T187"/>
<dbReference type="InterPro" id="IPR051089">
    <property type="entry name" value="prtT"/>
</dbReference>
<feature type="domain" description="Zn(2)-C6 fungal-type" evidence="7">
    <location>
        <begin position="36"/>
        <end position="66"/>
    </location>
</feature>
<evidence type="ECO:0000256" key="3">
    <source>
        <dbReference type="ARBA" id="ARBA00023125"/>
    </source>
</evidence>
<evidence type="ECO:0000256" key="1">
    <source>
        <dbReference type="ARBA" id="ARBA00004123"/>
    </source>
</evidence>
<organism evidence="8 9">
    <name type="scientific">Cryoendolithus antarcticus</name>
    <dbReference type="NCBI Taxonomy" id="1507870"/>
    <lineage>
        <taxon>Eukaryota</taxon>
        <taxon>Fungi</taxon>
        <taxon>Dikarya</taxon>
        <taxon>Ascomycota</taxon>
        <taxon>Pezizomycotina</taxon>
        <taxon>Dothideomycetes</taxon>
        <taxon>Dothideomycetidae</taxon>
        <taxon>Cladosporiales</taxon>
        <taxon>Cladosporiaceae</taxon>
        <taxon>Cryoendolithus</taxon>
    </lineage>
</organism>
<feature type="compositionally biased region" description="Basic and acidic residues" evidence="6">
    <location>
        <begin position="560"/>
        <end position="570"/>
    </location>
</feature>
<evidence type="ECO:0000256" key="6">
    <source>
        <dbReference type="SAM" id="MobiDB-lite"/>
    </source>
</evidence>
<dbReference type="GO" id="GO:0000976">
    <property type="term" value="F:transcription cis-regulatory region binding"/>
    <property type="evidence" value="ECO:0007669"/>
    <property type="project" value="TreeGrafter"/>
</dbReference>
<dbReference type="EMBL" id="NAJO01000020">
    <property type="protein sequence ID" value="OQO04988.1"/>
    <property type="molecule type" value="Genomic_DNA"/>
</dbReference>
<name>A0A1V8T187_9PEZI</name>
<keyword evidence="4" id="KW-0804">Transcription</keyword>
<feature type="region of interest" description="Disordered" evidence="6">
    <location>
        <begin position="1"/>
        <end position="36"/>
    </location>
</feature>
<dbReference type="PROSITE" id="PS00463">
    <property type="entry name" value="ZN2_CY6_FUNGAL_1"/>
    <property type="match status" value="1"/>
</dbReference>
<evidence type="ECO:0000256" key="2">
    <source>
        <dbReference type="ARBA" id="ARBA00023015"/>
    </source>
</evidence>
<dbReference type="GO" id="GO:0000981">
    <property type="term" value="F:DNA-binding transcription factor activity, RNA polymerase II-specific"/>
    <property type="evidence" value="ECO:0007669"/>
    <property type="project" value="InterPro"/>
</dbReference>
<evidence type="ECO:0000313" key="8">
    <source>
        <dbReference type="EMBL" id="OQO04988.1"/>
    </source>
</evidence>
<evidence type="ECO:0000256" key="4">
    <source>
        <dbReference type="ARBA" id="ARBA00023163"/>
    </source>
</evidence>
<evidence type="ECO:0000256" key="5">
    <source>
        <dbReference type="ARBA" id="ARBA00023242"/>
    </source>
</evidence>
<evidence type="ECO:0000259" key="7">
    <source>
        <dbReference type="PROSITE" id="PS00463"/>
    </source>
</evidence>
<comment type="subcellular location">
    <subcellularLocation>
        <location evidence="1">Nucleus</location>
    </subcellularLocation>
</comment>
<keyword evidence="2" id="KW-0805">Transcription regulation</keyword>
<comment type="caution">
    <text evidence="8">The sequence shown here is derived from an EMBL/GenBank/DDBJ whole genome shotgun (WGS) entry which is preliminary data.</text>
</comment>
<accession>A0A1V8T187</accession>
<dbReference type="PANTHER" id="PTHR31845:SF17">
    <property type="entry name" value="ZN(II)2CYS6 TRANSCRIPTION FACTOR (EUROFUNG)"/>
    <property type="match status" value="1"/>
</dbReference>
<keyword evidence="5" id="KW-0539">Nucleus</keyword>
<protein>
    <recommendedName>
        <fullName evidence="7">Zn(2)-C6 fungal-type domain-containing protein</fullName>
    </recommendedName>
</protein>
<dbReference type="Proteomes" id="UP000192596">
    <property type="component" value="Unassembled WGS sequence"/>
</dbReference>
<dbReference type="GO" id="GO:0005634">
    <property type="term" value="C:nucleus"/>
    <property type="evidence" value="ECO:0007669"/>
    <property type="project" value="UniProtKB-SubCell"/>
</dbReference>
<evidence type="ECO:0000313" key="9">
    <source>
        <dbReference type="Proteomes" id="UP000192596"/>
    </source>
</evidence>
<gene>
    <name evidence="8" type="ORF">B0A48_08006</name>
</gene>
<keyword evidence="9" id="KW-1185">Reference proteome</keyword>
<keyword evidence="3" id="KW-0238">DNA-binding</keyword>
<dbReference type="InParanoid" id="A0A1V8T187"/>
<dbReference type="OrthoDB" id="5226580at2759"/>
<dbReference type="InterPro" id="IPR001138">
    <property type="entry name" value="Zn2Cys6_DnaBD"/>
</dbReference>